<comment type="caution">
    <text evidence="1">The sequence shown here is derived from an EMBL/GenBank/DDBJ whole genome shotgun (WGS) entry which is preliminary data.</text>
</comment>
<evidence type="ECO:0000313" key="1">
    <source>
        <dbReference type="EMBL" id="MFD2467933.1"/>
    </source>
</evidence>
<keyword evidence="2" id="KW-1185">Reference proteome</keyword>
<dbReference type="RefSeq" id="WP_378303105.1">
    <property type="nucleotide sequence ID" value="NZ_JBHUKS010000006.1"/>
</dbReference>
<protein>
    <submittedName>
        <fullName evidence="1">Uncharacterized protein</fullName>
    </submittedName>
</protein>
<dbReference type="Proteomes" id="UP001597483">
    <property type="component" value="Unassembled WGS sequence"/>
</dbReference>
<accession>A0ABW5H460</accession>
<evidence type="ECO:0000313" key="2">
    <source>
        <dbReference type="Proteomes" id="UP001597483"/>
    </source>
</evidence>
<reference evidence="2" key="1">
    <citation type="journal article" date="2019" name="Int. J. Syst. Evol. Microbiol.">
        <title>The Global Catalogue of Microorganisms (GCM) 10K type strain sequencing project: providing services to taxonomists for standard genome sequencing and annotation.</title>
        <authorList>
            <consortium name="The Broad Institute Genomics Platform"/>
            <consortium name="The Broad Institute Genome Sequencing Center for Infectious Disease"/>
            <person name="Wu L."/>
            <person name="Ma J."/>
        </authorList>
    </citation>
    <scope>NUCLEOTIDE SEQUENCE [LARGE SCALE GENOMIC DNA]</scope>
    <source>
        <strain evidence="2">CGMCC 4.7641</strain>
    </source>
</reference>
<organism evidence="1 2">
    <name type="scientific">Amycolatopsis silviterrae</name>
    <dbReference type="NCBI Taxonomy" id="1656914"/>
    <lineage>
        <taxon>Bacteria</taxon>
        <taxon>Bacillati</taxon>
        <taxon>Actinomycetota</taxon>
        <taxon>Actinomycetes</taxon>
        <taxon>Pseudonocardiales</taxon>
        <taxon>Pseudonocardiaceae</taxon>
        <taxon>Amycolatopsis</taxon>
    </lineage>
</organism>
<dbReference type="EMBL" id="JBHUKS010000006">
    <property type="protein sequence ID" value="MFD2467933.1"/>
    <property type="molecule type" value="Genomic_DNA"/>
</dbReference>
<name>A0ABW5H460_9PSEU</name>
<gene>
    <name evidence="1" type="ORF">ACFSVL_11035</name>
</gene>
<sequence>MRRHQAAIEAGVDPAAVDPAAVVEAINTAKAEREAARAELQHLPKATVIEAAEVYARLDSVDDVARVLNSRTPERITRVYRGLGAQLRYDNEKEAVVVTASPHVSNVCVRGGTLSTLLPLRR</sequence>
<proteinExistence type="predicted"/>